<protein>
    <submittedName>
        <fullName evidence="1">Uncharacterized protein</fullName>
    </submittedName>
</protein>
<evidence type="ECO:0000313" key="1">
    <source>
        <dbReference type="EMBL" id="ACZ83402.1"/>
    </source>
</evidence>
<dbReference type="EMBL" id="CP001814">
    <property type="protein sequence ID" value="ACZ83402.1"/>
    <property type="molecule type" value="Genomic_DNA"/>
</dbReference>
<keyword evidence="2" id="KW-1185">Reference proteome</keyword>
<reference evidence="1 2" key="1">
    <citation type="journal article" date="2010" name="Stand. Genomic Sci.">
        <title>Complete genome sequence of Streptosporangium roseum type strain (NI 9100).</title>
        <authorList>
            <person name="Nolan M."/>
            <person name="Sikorski J."/>
            <person name="Jando M."/>
            <person name="Lucas S."/>
            <person name="Lapidus A."/>
            <person name="Glavina Del Rio T."/>
            <person name="Chen F."/>
            <person name="Tice H."/>
            <person name="Pitluck S."/>
            <person name="Cheng J.F."/>
            <person name="Chertkov O."/>
            <person name="Sims D."/>
            <person name="Meincke L."/>
            <person name="Brettin T."/>
            <person name="Han C."/>
            <person name="Detter J.C."/>
            <person name="Bruce D."/>
            <person name="Goodwin L."/>
            <person name="Land M."/>
            <person name="Hauser L."/>
            <person name="Chang Y.J."/>
            <person name="Jeffries C.D."/>
            <person name="Ivanova N."/>
            <person name="Mavromatis K."/>
            <person name="Mikhailova N."/>
            <person name="Chen A."/>
            <person name="Palaniappan K."/>
            <person name="Chain P."/>
            <person name="Rohde M."/>
            <person name="Goker M."/>
            <person name="Bristow J."/>
            <person name="Eisen J.A."/>
            <person name="Markowitz V."/>
            <person name="Hugenholtz P."/>
            <person name="Kyrpides N.C."/>
            <person name="Klenk H.P."/>
        </authorList>
    </citation>
    <scope>NUCLEOTIDE SEQUENCE [LARGE SCALE GENOMIC DNA]</scope>
    <source>
        <strain evidence="2">ATCC 12428 / DSM 43021 / JCM 3005 / NI 9100</strain>
    </source>
</reference>
<dbReference type="AlphaFoldDB" id="D2B0Z5"/>
<gene>
    <name evidence="1" type="ordered locus">Sros_0371</name>
</gene>
<sequence>MESSARTRGASMKRGVRSFAATVDGLFEAEGAEVVVTPLQAPPSIIQI</sequence>
<dbReference type="KEGG" id="sro:Sros_0371"/>
<accession>D2B0Z5</accession>
<proteinExistence type="predicted"/>
<organism evidence="1 2">
    <name type="scientific">Streptosporangium roseum (strain ATCC 12428 / DSM 43021 / JCM 3005 / KCTC 9067 / NCIMB 10171 / NRRL 2505 / NI 9100)</name>
    <dbReference type="NCBI Taxonomy" id="479432"/>
    <lineage>
        <taxon>Bacteria</taxon>
        <taxon>Bacillati</taxon>
        <taxon>Actinomycetota</taxon>
        <taxon>Actinomycetes</taxon>
        <taxon>Streptosporangiales</taxon>
        <taxon>Streptosporangiaceae</taxon>
        <taxon>Streptosporangium</taxon>
    </lineage>
</organism>
<dbReference type="STRING" id="479432.Sros_0371"/>
<evidence type="ECO:0000313" key="2">
    <source>
        <dbReference type="Proteomes" id="UP000002029"/>
    </source>
</evidence>
<dbReference type="HOGENOM" id="CLU_3158449_0_0_11"/>
<name>D2B0Z5_STRRD</name>
<dbReference type="Proteomes" id="UP000002029">
    <property type="component" value="Chromosome"/>
</dbReference>